<keyword evidence="3" id="KW-1185">Reference proteome</keyword>
<dbReference type="NCBIfam" id="TIGR04529">
    <property type="entry name" value="MTB_hemophore"/>
    <property type="match status" value="1"/>
</dbReference>
<sequence length="115" mass="12201">MGAAALTGTLWGAAAGIATADAPPRPPNCTSADVAGVATGVGAALTTYLFAHPELNAFYTGLQDQPKDRIHEEVQNYFNAHPEEQADLENIRQPLAAIRQRCRWTLLLGESSATP</sequence>
<dbReference type="InterPro" id="IPR032407">
    <property type="entry name" value="MHB"/>
</dbReference>
<accession>A0AAJ3NK72</accession>
<protein>
    <recommendedName>
        <fullName evidence="1">Haemophore haem-binding domain-containing protein</fullName>
    </recommendedName>
</protein>
<dbReference type="AlphaFoldDB" id="A0AAJ3NK72"/>
<dbReference type="EMBL" id="LQPR01000084">
    <property type="protein sequence ID" value="ORW64102.1"/>
    <property type="molecule type" value="Genomic_DNA"/>
</dbReference>
<organism evidence="2 3">
    <name type="scientific">Mycobacterium saskatchewanense</name>
    <dbReference type="NCBI Taxonomy" id="220927"/>
    <lineage>
        <taxon>Bacteria</taxon>
        <taxon>Bacillati</taxon>
        <taxon>Actinomycetota</taxon>
        <taxon>Actinomycetes</taxon>
        <taxon>Mycobacteriales</taxon>
        <taxon>Mycobacteriaceae</taxon>
        <taxon>Mycobacterium</taxon>
        <taxon>Mycobacterium simiae complex</taxon>
    </lineage>
</organism>
<comment type="caution">
    <text evidence="2">The sequence shown here is derived from an EMBL/GenBank/DDBJ whole genome shotgun (WGS) entry which is preliminary data.</text>
</comment>
<name>A0AAJ3NK72_9MYCO</name>
<dbReference type="InterPro" id="IPR038378">
    <property type="entry name" value="MHB_sf"/>
</dbReference>
<evidence type="ECO:0000313" key="2">
    <source>
        <dbReference type="EMBL" id="ORW64102.1"/>
    </source>
</evidence>
<dbReference type="Proteomes" id="UP000193387">
    <property type="component" value="Unassembled WGS sequence"/>
</dbReference>
<dbReference type="Pfam" id="PF16525">
    <property type="entry name" value="MHB"/>
    <property type="match status" value="1"/>
</dbReference>
<evidence type="ECO:0000259" key="1">
    <source>
        <dbReference type="Pfam" id="PF16525"/>
    </source>
</evidence>
<proteinExistence type="predicted"/>
<gene>
    <name evidence="2" type="ORF">AWC23_25965</name>
</gene>
<dbReference type="Gene3D" id="1.20.20.20">
    <property type="entry name" value="Haemophore, haem-binding domain"/>
    <property type="match status" value="1"/>
</dbReference>
<evidence type="ECO:0000313" key="3">
    <source>
        <dbReference type="Proteomes" id="UP000193387"/>
    </source>
</evidence>
<feature type="domain" description="Haemophore haem-binding" evidence="1">
    <location>
        <begin position="27"/>
        <end position="103"/>
    </location>
</feature>
<dbReference type="GO" id="GO:0020037">
    <property type="term" value="F:heme binding"/>
    <property type="evidence" value="ECO:0007669"/>
    <property type="project" value="InterPro"/>
</dbReference>
<reference evidence="2 3" key="1">
    <citation type="submission" date="2016-01" db="EMBL/GenBank/DDBJ databases">
        <title>The new phylogeny of the genus Mycobacterium.</title>
        <authorList>
            <person name="Tarcisio F."/>
            <person name="Conor M."/>
            <person name="Antonella G."/>
            <person name="Elisabetta G."/>
            <person name="Giulia F.S."/>
            <person name="Sara T."/>
            <person name="Anna F."/>
            <person name="Clotilde B."/>
            <person name="Roberto B."/>
            <person name="Veronica D.S."/>
            <person name="Fabio R."/>
            <person name="Monica P."/>
            <person name="Olivier J."/>
            <person name="Enrico T."/>
            <person name="Nicola S."/>
        </authorList>
    </citation>
    <scope>NUCLEOTIDE SEQUENCE [LARGE SCALE GENOMIC DNA]</scope>
    <source>
        <strain evidence="2 3">DSM 44616</strain>
    </source>
</reference>